<dbReference type="RefSeq" id="WP_092385005.1">
    <property type="nucleotide sequence ID" value="NZ_LT629787.1"/>
</dbReference>
<organism evidence="1 2">
    <name type="scientific">Halopseudomonas salegens</name>
    <dbReference type="NCBI Taxonomy" id="1434072"/>
    <lineage>
        <taxon>Bacteria</taxon>
        <taxon>Pseudomonadati</taxon>
        <taxon>Pseudomonadota</taxon>
        <taxon>Gammaproteobacteria</taxon>
        <taxon>Pseudomonadales</taxon>
        <taxon>Pseudomonadaceae</taxon>
        <taxon>Halopseudomonas</taxon>
    </lineage>
</organism>
<sequence>MTTTRHLPANDSSLAQTEAFEWNRDSQLLGAVNTTLDIHIERHYNKLCQLTLEDQTAGAGRTATRTMPAPV</sequence>
<name>A0A1H2EYQ1_9GAMM</name>
<dbReference type="EMBL" id="LT629787">
    <property type="protein sequence ID" value="SDU00266.1"/>
    <property type="molecule type" value="Genomic_DNA"/>
</dbReference>
<accession>A0A1H2EYQ1</accession>
<proteinExistence type="predicted"/>
<evidence type="ECO:0000313" key="1">
    <source>
        <dbReference type="EMBL" id="SDU00266.1"/>
    </source>
</evidence>
<gene>
    <name evidence="1" type="ORF">SAMN05216210_1151</name>
</gene>
<dbReference type="Proteomes" id="UP000243924">
    <property type="component" value="Chromosome I"/>
</dbReference>
<reference evidence="2" key="1">
    <citation type="submission" date="2016-10" db="EMBL/GenBank/DDBJ databases">
        <authorList>
            <person name="Varghese N."/>
            <person name="Submissions S."/>
        </authorList>
    </citation>
    <scope>NUCLEOTIDE SEQUENCE [LARGE SCALE GENOMIC DNA]</scope>
    <source>
        <strain evidence="2">CECT 8338</strain>
    </source>
</reference>
<evidence type="ECO:0000313" key="2">
    <source>
        <dbReference type="Proteomes" id="UP000243924"/>
    </source>
</evidence>
<dbReference type="OrthoDB" id="9816400at2"/>
<protein>
    <submittedName>
        <fullName evidence="1">Uncharacterized protein</fullName>
    </submittedName>
</protein>
<dbReference type="AlphaFoldDB" id="A0A1H2EYQ1"/>
<keyword evidence="2" id="KW-1185">Reference proteome</keyword>